<comment type="similarity">
    <text evidence="1">Belongs to the peptidase C40 family.</text>
</comment>
<dbReference type="RefSeq" id="WP_337700304.1">
    <property type="nucleotide sequence ID" value="NZ_JBBEGM010000001.1"/>
</dbReference>
<keyword evidence="4" id="KW-0788">Thiol protease</keyword>
<evidence type="ECO:0000256" key="4">
    <source>
        <dbReference type="ARBA" id="ARBA00022807"/>
    </source>
</evidence>
<evidence type="ECO:0000256" key="1">
    <source>
        <dbReference type="ARBA" id="ARBA00007074"/>
    </source>
</evidence>
<name>A0ABU8LZP8_9PSEU</name>
<dbReference type="Gene3D" id="3.90.1720.10">
    <property type="entry name" value="endopeptidase domain like (from Nostoc punctiforme)"/>
    <property type="match status" value="1"/>
</dbReference>
<sequence length="308" mass="31481">MTAVLPEIEVQPRDGQGPAPRPQGRHRAPEDATTGSMGVIPADRRARSGQGRHGRPEGAPRATPAHPLSRAAKTAGLSLAALGAVATAGGMATHGLIGGDEPQATGEHAINPQLASANLAIAPAAQDSAATSSVLPVVNQPAASGASSIKHDSPDSRAAAARTAQQTQERQAAASSQRSEKKAPQASSAGSSVAQQAIAAARGQLGVPYVWGGTSPDGFDCSGLTQFAFEKAGIELPRTSRAQAQEGQEVSESSMQPGDLIFFNSPVSHVGIYIGGGKMIEAPQTGSDVKISDVERRMDDLNTIRRLG</sequence>
<feature type="region of interest" description="Disordered" evidence="5">
    <location>
        <begin position="1"/>
        <end position="71"/>
    </location>
</feature>
<feature type="domain" description="NlpC/P60" evidence="6">
    <location>
        <begin position="191"/>
        <end position="308"/>
    </location>
</feature>
<dbReference type="PANTHER" id="PTHR47053:SF1">
    <property type="entry name" value="MUREIN DD-ENDOPEPTIDASE MEPH-RELATED"/>
    <property type="match status" value="1"/>
</dbReference>
<dbReference type="Pfam" id="PF00877">
    <property type="entry name" value="NLPC_P60"/>
    <property type="match status" value="1"/>
</dbReference>
<reference evidence="7 8" key="1">
    <citation type="submission" date="2024-03" db="EMBL/GenBank/DDBJ databases">
        <title>Actinomycetospora sp. OC33-EN07, a novel actinomycete isolated from wild orchid (Aerides multiflora).</title>
        <authorList>
            <person name="Suriyachadkun C."/>
        </authorList>
    </citation>
    <scope>NUCLEOTIDE SEQUENCE [LARGE SCALE GENOMIC DNA]</scope>
    <source>
        <strain evidence="7 8">OC33-EN07</strain>
    </source>
</reference>
<evidence type="ECO:0000259" key="6">
    <source>
        <dbReference type="PROSITE" id="PS51935"/>
    </source>
</evidence>
<evidence type="ECO:0000256" key="3">
    <source>
        <dbReference type="ARBA" id="ARBA00022801"/>
    </source>
</evidence>
<comment type="caution">
    <text evidence="7">The sequence shown here is derived from an EMBL/GenBank/DDBJ whole genome shotgun (WGS) entry which is preliminary data.</text>
</comment>
<evidence type="ECO:0000313" key="8">
    <source>
        <dbReference type="Proteomes" id="UP001369736"/>
    </source>
</evidence>
<proteinExistence type="inferred from homology"/>
<evidence type="ECO:0000256" key="5">
    <source>
        <dbReference type="SAM" id="MobiDB-lite"/>
    </source>
</evidence>
<dbReference type="InterPro" id="IPR038765">
    <property type="entry name" value="Papain-like_cys_pep_sf"/>
</dbReference>
<dbReference type="SUPFAM" id="SSF54001">
    <property type="entry name" value="Cysteine proteinases"/>
    <property type="match status" value="1"/>
</dbReference>
<gene>
    <name evidence="7" type="ORF">WCD58_05535</name>
</gene>
<feature type="compositionally biased region" description="Low complexity" evidence="5">
    <location>
        <begin position="156"/>
        <end position="177"/>
    </location>
</feature>
<keyword evidence="3" id="KW-0378">Hydrolase</keyword>
<evidence type="ECO:0000313" key="7">
    <source>
        <dbReference type="EMBL" id="MEJ2860605.1"/>
    </source>
</evidence>
<dbReference type="Proteomes" id="UP001369736">
    <property type="component" value="Unassembled WGS sequence"/>
</dbReference>
<accession>A0ABU8LZP8</accession>
<dbReference type="PROSITE" id="PS51935">
    <property type="entry name" value="NLPC_P60"/>
    <property type="match status" value="1"/>
</dbReference>
<dbReference type="PANTHER" id="PTHR47053">
    <property type="entry name" value="MUREIN DD-ENDOPEPTIDASE MEPH-RELATED"/>
    <property type="match status" value="1"/>
</dbReference>
<protein>
    <submittedName>
        <fullName evidence="7">NlpC/P60 family protein</fullName>
    </submittedName>
</protein>
<dbReference type="InterPro" id="IPR051202">
    <property type="entry name" value="Peptidase_C40"/>
</dbReference>
<organism evidence="7 8">
    <name type="scientific">Actinomycetospora flava</name>
    <dbReference type="NCBI Taxonomy" id="3129232"/>
    <lineage>
        <taxon>Bacteria</taxon>
        <taxon>Bacillati</taxon>
        <taxon>Actinomycetota</taxon>
        <taxon>Actinomycetes</taxon>
        <taxon>Pseudonocardiales</taxon>
        <taxon>Pseudonocardiaceae</taxon>
        <taxon>Actinomycetospora</taxon>
    </lineage>
</organism>
<keyword evidence="2" id="KW-0645">Protease</keyword>
<dbReference type="InterPro" id="IPR000064">
    <property type="entry name" value="NLP_P60_dom"/>
</dbReference>
<dbReference type="EMBL" id="JBBEGM010000001">
    <property type="protein sequence ID" value="MEJ2860605.1"/>
    <property type="molecule type" value="Genomic_DNA"/>
</dbReference>
<evidence type="ECO:0000256" key="2">
    <source>
        <dbReference type="ARBA" id="ARBA00022670"/>
    </source>
</evidence>
<keyword evidence="8" id="KW-1185">Reference proteome</keyword>
<feature type="region of interest" description="Disordered" evidence="5">
    <location>
        <begin position="144"/>
        <end position="191"/>
    </location>
</feature>